<organism evidence="2">
    <name type="scientific">uncultured Sulfurovum sp</name>
    <dbReference type="NCBI Taxonomy" id="269237"/>
    <lineage>
        <taxon>Bacteria</taxon>
        <taxon>Pseudomonadati</taxon>
        <taxon>Campylobacterota</taxon>
        <taxon>Epsilonproteobacteria</taxon>
        <taxon>Campylobacterales</taxon>
        <taxon>Sulfurovaceae</taxon>
        <taxon>Sulfurovum</taxon>
        <taxon>environmental samples</taxon>
    </lineage>
</organism>
<proteinExistence type="predicted"/>
<name>A0A6S6RV48_9BACT</name>
<dbReference type="InterPro" id="IPR041685">
    <property type="entry name" value="AAA_GajA/Old/RecF-like"/>
</dbReference>
<evidence type="ECO:0000259" key="1">
    <source>
        <dbReference type="Pfam" id="PF13175"/>
    </source>
</evidence>
<dbReference type="AlphaFoldDB" id="A0A6S6RV48"/>
<dbReference type="EMBL" id="CACVAR010000075">
    <property type="protein sequence ID" value="CAA6800725.1"/>
    <property type="molecule type" value="Genomic_DNA"/>
</dbReference>
<evidence type="ECO:0000313" key="2">
    <source>
        <dbReference type="EMBL" id="CAA6800725.1"/>
    </source>
</evidence>
<reference evidence="2" key="1">
    <citation type="submission" date="2020-01" db="EMBL/GenBank/DDBJ databases">
        <authorList>
            <person name="Meier V. D."/>
            <person name="Meier V D."/>
        </authorList>
    </citation>
    <scope>NUCLEOTIDE SEQUENCE</scope>
    <source>
        <strain evidence="2">HLG_WM_MAG_03</strain>
    </source>
</reference>
<dbReference type="PANTHER" id="PTHR43581:SF2">
    <property type="entry name" value="EXCINUCLEASE ATPASE SUBUNIT"/>
    <property type="match status" value="1"/>
</dbReference>
<dbReference type="InterPro" id="IPR027417">
    <property type="entry name" value="P-loop_NTPase"/>
</dbReference>
<gene>
    <name evidence="2" type="ORF">HELGO_WM32639</name>
</gene>
<protein>
    <recommendedName>
        <fullName evidence="1">Endonuclease GajA/Old nuclease/RecF-like AAA domain-containing protein</fullName>
    </recommendedName>
</protein>
<dbReference type="Pfam" id="PF13175">
    <property type="entry name" value="AAA_15"/>
    <property type="match status" value="1"/>
</dbReference>
<sequence length="461" mass="54287">MKIKELWIEDFRLLQDFNITFDEQLIVLIGQNGSGKSTLLEFVAKVFYDLYEHFVLSKGQKPEFDFKLRYEIEYSANKYEIYITANNKTKEYYEINIKRNDENSKKYSRLEINKEFDSGYKDMLPQNVVMYYSGITETLENKFKVFQEEYFIKPSVKNSQKIEQPFFYFLPENFSTILTALLAYQYRVPEILKEQFAIDGFEKIIITLKKPYWAKDRIENAWGASGDLSSFINAIGDYSNSEMTNTNIIFTIPSQKELINIWEFYGEEKSIFEYLTTLQANDLIENIEIMINKDDEVISHNNLSEGEKQLLVILGLKELLATENTLFLLDEPDTYLHPKWQRDFVQELLNLEDNNQFITTTHSPLILSFLKKKYLRIIKDGSIDEEIHYSYGRDINSILIDLMGVAKRPKEVEVKITALFSDLENEKIEEARIKLDELKEYFGEDDNLIIEAQTILSFLKD</sequence>
<feature type="domain" description="Endonuclease GajA/Old nuclease/RecF-like AAA" evidence="1">
    <location>
        <begin position="1"/>
        <end position="366"/>
    </location>
</feature>
<dbReference type="CDD" id="cd00267">
    <property type="entry name" value="ABC_ATPase"/>
    <property type="match status" value="1"/>
</dbReference>
<dbReference type="PANTHER" id="PTHR43581">
    <property type="entry name" value="ATP/GTP PHOSPHATASE"/>
    <property type="match status" value="1"/>
</dbReference>
<dbReference type="InterPro" id="IPR051396">
    <property type="entry name" value="Bact_Antivir_Def_Nuclease"/>
</dbReference>
<dbReference type="Gene3D" id="3.40.50.300">
    <property type="entry name" value="P-loop containing nucleotide triphosphate hydrolases"/>
    <property type="match status" value="1"/>
</dbReference>
<dbReference type="SUPFAM" id="SSF52540">
    <property type="entry name" value="P-loop containing nucleoside triphosphate hydrolases"/>
    <property type="match status" value="1"/>
</dbReference>
<accession>A0A6S6RV48</accession>